<protein>
    <submittedName>
        <fullName evidence="2">Uncharacterized protein</fullName>
    </submittedName>
</protein>
<dbReference type="AlphaFoldDB" id="A0A3A2ZII9"/>
<gene>
    <name evidence="2" type="ORF">PHISCL_09969</name>
</gene>
<feature type="region of interest" description="Disordered" evidence="1">
    <location>
        <begin position="1"/>
        <end position="67"/>
    </location>
</feature>
<organism evidence="2 3">
    <name type="scientific">Aspergillus sclerotialis</name>
    <dbReference type="NCBI Taxonomy" id="2070753"/>
    <lineage>
        <taxon>Eukaryota</taxon>
        <taxon>Fungi</taxon>
        <taxon>Dikarya</taxon>
        <taxon>Ascomycota</taxon>
        <taxon>Pezizomycotina</taxon>
        <taxon>Eurotiomycetes</taxon>
        <taxon>Eurotiomycetidae</taxon>
        <taxon>Eurotiales</taxon>
        <taxon>Aspergillaceae</taxon>
        <taxon>Aspergillus</taxon>
        <taxon>Aspergillus subgen. Polypaecilum</taxon>
    </lineage>
</organism>
<evidence type="ECO:0000313" key="2">
    <source>
        <dbReference type="EMBL" id="RJE17695.1"/>
    </source>
</evidence>
<sequence>MKSGVTRNHPTTPTGKKPLAERNQKIASRVTPLSPMRIFNNNDHRPPCLAQGHPDPSDHVPDGPDNQRQVLLRRRLFLRRVFGNPPPSTSDARGAPSPLSTAPGCVEES</sequence>
<evidence type="ECO:0000256" key="1">
    <source>
        <dbReference type="SAM" id="MobiDB-lite"/>
    </source>
</evidence>
<accession>A0A3A2ZII9</accession>
<proteinExistence type="predicted"/>
<keyword evidence="3" id="KW-1185">Reference proteome</keyword>
<reference evidence="3" key="1">
    <citation type="submission" date="2017-02" db="EMBL/GenBank/DDBJ databases">
        <authorList>
            <person name="Tafer H."/>
            <person name="Lopandic K."/>
        </authorList>
    </citation>
    <scope>NUCLEOTIDE SEQUENCE [LARGE SCALE GENOMIC DNA]</scope>
    <source>
        <strain evidence="3">CBS 366.77</strain>
    </source>
</reference>
<feature type="region of interest" description="Disordered" evidence="1">
    <location>
        <begin position="81"/>
        <end position="109"/>
    </location>
</feature>
<evidence type="ECO:0000313" key="3">
    <source>
        <dbReference type="Proteomes" id="UP000266188"/>
    </source>
</evidence>
<dbReference type="Proteomes" id="UP000266188">
    <property type="component" value="Unassembled WGS sequence"/>
</dbReference>
<feature type="compositionally biased region" description="Polar residues" evidence="1">
    <location>
        <begin position="1"/>
        <end position="14"/>
    </location>
</feature>
<comment type="caution">
    <text evidence="2">The sequence shown here is derived from an EMBL/GenBank/DDBJ whole genome shotgun (WGS) entry which is preliminary data.</text>
</comment>
<dbReference type="EMBL" id="MVGC01000765">
    <property type="protein sequence ID" value="RJE17695.1"/>
    <property type="molecule type" value="Genomic_DNA"/>
</dbReference>
<name>A0A3A2ZII9_9EURO</name>